<evidence type="ECO:0000313" key="3">
    <source>
        <dbReference type="EMBL" id="MBU5439422.1"/>
    </source>
</evidence>
<name>A0ABS6E9H3_9FIRM</name>
<gene>
    <name evidence="3" type="ORF">KQI42_15500</name>
</gene>
<dbReference type="CDD" id="cd00093">
    <property type="entry name" value="HTH_XRE"/>
    <property type="match status" value="1"/>
</dbReference>
<dbReference type="PANTHER" id="PTHR46797:SF24">
    <property type="entry name" value="DNA-BINDING PHAGE PROTEIN"/>
    <property type="match status" value="1"/>
</dbReference>
<accession>A0ABS6E9H3</accession>
<organism evidence="3 4">
    <name type="scientific">Tissierella simiarum</name>
    <dbReference type="NCBI Taxonomy" id="2841534"/>
    <lineage>
        <taxon>Bacteria</taxon>
        <taxon>Bacillati</taxon>
        <taxon>Bacillota</taxon>
        <taxon>Tissierellia</taxon>
        <taxon>Tissierellales</taxon>
        <taxon>Tissierellaceae</taxon>
        <taxon>Tissierella</taxon>
    </lineage>
</organism>
<reference evidence="3 4" key="1">
    <citation type="submission" date="2021-06" db="EMBL/GenBank/DDBJ databases">
        <authorList>
            <person name="Sun Q."/>
            <person name="Li D."/>
        </authorList>
    </citation>
    <scope>NUCLEOTIDE SEQUENCE [LARGE SCALE GENOMIC DNA]</scope>
    <source>
        <strain evidence="3 4">MSJ-40</strain>
    </source>
</reference>
<evidence type="ECO:0000313" key="4">
    <source>
        <dbReference type="Proteomes" id="UP000749471"/>
    </source>
</evidence>
<dbReference type="PANTHER" id="PTHR46797">
    <property type="entry name" value="HTH-TYPE TRANSCRIPTIONAL REGULATOR"/>
    <property type="match status" value="1"/>
</dbReference>
<sequence>MNTEKSWEEENLGKRIGANLRQFRTNKGISLESLANQIQVSKLTLIKIESGEANPTLSVMWKIANGLNIPISALLSMESNVCIARNKDGMKLSSSNDILVVEPLFHSHGLLELYRGYLQPKGEYLSESHPRGVMEFVTVMSGQLIVDIDGDTYHLDEYDSIRFKGDRSHKYINPSSSLTILHFVISYDNI</sequence>
<keyword evidence="1" id="KW-0238">DNA-binding</keyword>
<feature type="domain" description="HTH cro/C1-type" evidence="2">
    <location>
        <begin position="20"/>
        <end position="74"/>
    </location>
</feature>
<dbReference type="SMART" id="SM00530">
    <property type="entry name" value="HTH_XRE"/>
    <property type="match status" value="1"/>
</dbReference>
<dbReference type="InterPro" id="IPR001387">
    <property type="entry name" value="Cro/C1-type_HTH"/>
</dbReference>
<dbReference type="Proteomes" id="UP000749471">
    <property type="component" value="Unassembled WGS sequence"/>
</dbReference>
<keyword evidence="4" id="KW-1185">Reference proteome</keyword>
<protein>
    <submittedName>
        <fullName evidence="3">XRE family transcriptional regulator</fullName>
    </submittedName>
</protein>
<dbReference type="InterPro" id="IPR013096">
    <property type="entry name" value="Cupin_2"/>
</dbReference>
<comment type="caution">
    <text evidence="3">The sequence shown here is derived from an EMBL/GenBank/DDBJ whole genome shotgun (WGS) entry which is preliminary data.</text>
</comment>
<dbReference type="RefSeq" id="WP_216521131.1">
    <property type="nucleotide sequence ID" value="NZ_JAHLPM010000015.1"/>
</dbReference>
<evidence type="ECO:0000256" key="1">
    <source>
        <dbReference type="ARBA" id="ARBA00023125"/>
    </source>
</evidence>
<dbReference type="PROSITE" id="PS50943">
    <property type="entry name" value="HTH_CROC1"/>
    <property type="match status" value="1"/>
</dbReference>
<dbReference type="InterPro" id="IPR050807">
    <property type="entry name" value="TransReg_Diox_bact_type"/>
</dbReference>
<dbReference type="EMBL" id="JAHLPM010000015">
    <property type="protein sequence ID" value="MBU5439422.1"/>
    <property type="molecule type" value="Genomic_DNA"/>
</dbReference>
<evidence type="ECO:0000259" key="2">
    <source>
        <dbReference type="PROSITE" id="PS50943"/>
    </source>
</evidence>
<dbReference type="Pfam" id="PF01381">
    <property type="entry name" value="HTH_3"/>
    <property type="match status" value="1"/>
</dbReference>
<dbReference type="CDD" id="cd02209">
    <property type="entry name" value="cupin_XRE_C"/>
    <property type="match status" value="1"/>
</dbReference>
<dbReference type="Pfam" id="PF07883">
    <property type="entry name" value="Cupin_2"/>
    <property type="match status" value="1"/>
</dbReference>
<proteinExistence type="predicted"/>